<evidence type="ECO:0000313" key="4">
    <source>
        <dbReference type="Proteomes" id="UP001432062"/>
    </source>
</evidence>
<keyword evidence="4" id="KW-1185">Reference proteome</keyword>
<reference evidence="3" key="1">
    <citation type="submission" date="2022-10" db="EMBL/GenBank/DDBJ databases">
        <title>The complete genomes of actinobacterial strains from the NBC collection.</title>
        <authorList>
            <person name="Joergensen T.S."/>
            <person name="Alvarez Arevalo M."/>
            <person name="Sterndorff E.B."/>
            <person name="Faurdal D."/>
            <person name="Vuksanovic O."/>
            <person name="Mourched A.-S."/>
            <person name="Charusanti P."/>
            <person name="Shaw S."/>
            <person name="Blin K."/>
            <person name="Weber T."/>
        </authorList>
    </citation>
    <scope>NUCLEOTIDE SEQUENCE</scope>
    <source>
        <strain evidence="3">NBC_01482</strain>
    </source>
</reference>
<dbReference type="InterPro" id="IPR011990">
    <property type="entry name" value="TPR-like_helical_dom_sf"/>
</dbReference>
<dbReference type="RefSeq" id="WP_329410907.1">
    <property type="nucleotide sequence ID" value="NZ_CP109441.1"/>
</dbReference>
<dbReference type="InterPro" id="IPR027417">
    <property type="entry name" value="P-loop_NTPase"/>
</dbReference>
<dbReference type="Proteomes" id="UP001432062">
    <property type="component" value="Chromosome"/>
</dbReference>
<dbReference type="Pfam" id="PF13374">
    <property type="entry name" value="TPR_10"/>
    <property type="match status" value="1"/>
</dbReference>
<proteinExistence type="predicted"/>
<dbReference type="InterPro" id="IPR056884">
    <property type="entry name" value="NPHP3-like_N"/>
</dbReference>
<organism evidence="3 4">
    <name type="scientific">Nocardia vinacea</name>
    <dbReference type="NCBI Taxonomy" id="96468"/>
    <lineage>
        <taxon>Bacteria</taxon>
        <taxon>Bacillati</taxon>
        <taxon>Actinomycetota</taxon>
        <taxon>Actinomycetes</taxon>
        <taxon>Mycobacteriales</taxon>
        <taxon>Nocardiaceae</taxon>
        <taxon>Nocardia</taxon>
    </lineage>
</organism>
<accession>A0ABZ1YYN5</accession>
<dbReference type="PANTHER" id="PTHR46082:SF6">
    <property type="entry name" value="AAA+ ATPASE DOMAIN-CONTAINING PROTEIN-RELATED"/>
    <property type="match status" value="1"/>
</dbReference>
<dbReference type="EMBL" id="CP109441">
    <property type="protein sequence ID" value="WUV46864.1"/>
    <property type="molecule type" value="Genomic_DNA"/>
</dbReference>
<dbReference type="SUPFAM" id="SSF48452">
    <property type="entry name" value="TPR-like"/>
    <property type="match status" value="2"/>
</dbReference>
<protein>
    <submittedName>
        <fullName evidence="3">Tetratricopeptide repeat protein</fullName>
    </submittedName>
</protein>
<sequence length="978" mass="104372">MGGRLALVVGSECEALGELGFTDELATGLYGTLTGSGGWRAATEVPGPVLNPTVAQLVTAVDEAFDAAAREQATLLIGFVGHGTATSAEDFFLLGHDSPAVPNSHTAFHLTQEIRERLNRSALDGLVVLVDACETEQGVLGAARRWTDLLSRAAGRMELLVAAGDGPAYAGCFTRTLLSTFAVGLPARGENLLPSDLVDPIAAACTRQQPEHLSFTSGTVSAADGGDPGLWLVPNIARHRDAVTGRPAAGFVDQLTRRLLLTPAVRETLDDIVGSGSYRLRGVIGPPGVGKSTLLAMLIRPSLVDTLPVAPEYITAAVFLTVSSSIEAVAAELSAQLSTRLPGFRAAVAAARSLARHSVTAPDVFDVEVRQPLADLGGWGRRVTIVVDGLNEPEQGTQRLLVAAVAELTRRPELAHVRVIVGIREGLGFENDSELRHMHRIVVAEPVAEDIAAIVESAGYERAAVDEQEWVGWIDARLAETPMARADSPAAAAGWLLAGLLAEVADEVTDRVVAEDVGVDGLVALRVGAAIRGAAGDGPDIAPNVAYTWGIGAVLGVLVAAGVGPVLPLELLDAAMRELGAEVSIAGIRDLTVGLGVLVTRSRPGTADESLGIAHAALLPGLADECDRLGVHSEDAHRAVISAIEAGTTEHVADYARGAAVRHYLAYGAAAAAFGYLESLETTRVVDNRDLWVAWLPSFTAAMGPDHRVTLLVRNHLANCRGRSGEFATAVTELEALARDQTRVLGADDLDTVTTRYDIADWRGHMGQLERTVADFERLVIDHARILGTDHPWTLRARNSLAYWRSERGSLRRAVIEFEQLIADQERILGPVDPQTLRTRLHLARSRAMAGELVRAFTEFELLLVDQVRILGPDDAQTLRTRISMARWRRESGETTRAITEYAALRTDQLRILGPDHPDTLHTRNCLAGCYGEAGDIGAAITELEPLLADQIRVLGPDHPHTLLTRSNLEYWRARSGG</sequence>
<dbReference type="Pfam" id="PF24883">
    <property type="entry name" value="NPHP3_N"/>
    <property type="match status" value="1"/>
</dbReference>
<keyword evidence="1" id="KW-0677">Repeat</keyword>
<feature type="domain" description="Nephrocystin 3-like N-terminal" evidence="2">
    <location>
        <begin position="283"/>
        <end position="421"/>
    </location>
</feature>
<gene>
    <name evidence="3" type="ORF">OG563_00965</name>
</gene>
<evidence type="ECO:0000256" key="1">
    <source>
        <dbReference type="ARBA" id="ARBA00022737"/>
    </source>
</evidence>
<evidence type="ECO:0000259" key="2">
    <source>
        <dbReference type="Pfam" id="PF24883"/>
    </source>
</evidence>
<dbReference type="Gene3D" id="1.25.40.10">
    <property type="entry name" value="Tetratricopeptide repeat domain"/>
    <property type="match status" value="2"/>
</dbReference>
<evidence type="ECO:0000313" key="3">
    <source>
        <dbReference type="EMBL" id="WUV46864.1"/>
    </source>
</evidence>
<name>A0ABZ1YYN5_9NOCA</name>
<dbReference type="PANTHER" id="PTHR46082">
    <property type="entry name" value="ATP/GTP-BINDING PROTEIN-RELATED"/>
    <property type="match status" value="1"/>
</dbReference>
<dbReference type="SUPFAM" id="SSF52540">
    <property type="entry name" value="P-loop containing nucleoside triphosphate hydrolases"/>
    <property type="match status" value="1"/>
</dbReference>
<dbReference type="InterPro" id="IPR053137">
    <property type="entry name" value="NLR-like"/>
</dbReference>